<sequence>MTIIEETIQTLDEFIPNVISASRNLAENLRKGESLDTSVLSKLLEAIQWCLSAIEGLQKNNSLTGIPLTAITEPLGELEEALENQDHIMIADLLEYEIAAVFEEWLTVIKNNREH</sequence>
<dbReference type="RefSeq" id="WP_125553441.1">
    <property type="nucleotide sequence ID" value="NZ_RBVX01000001.1"/>
</dbReference>
<keyword evidence="3" id="KW-1185">Reference proteome</keyword>
<name>A0A428N9R3_9BACI</name>
<evidence type="ECO:0000313" key="2">
    <source>
        <dbReference type="EMBL" id="RSL35118.1"/>
    </source>
</evidence>
<comment type="caution">
    <text evidence="2">The sequence shown here is derived from an EMBL/GenBank/DDBJ whole genome shotgun (WGS) entry which is preliminary data.</text>
</comment>
<evidence type="ECO:0000259" key="1">
    <source>
        <dbReference type="Pfam" id="PF26154"/>
    </source>
</evidence>
<feature type="domain" description="DUF8042" evidence="1">
    <location>
        <begin position="6"/>
        <end position="112"/>
    </location>
</feature>
<reference evidence="2 3" key="1">
    <citation type="submission" date="2018-10" db="EMBL/GenBank/DDBJ databases">
        <title>Draft genome sequence of Bacillus salarius IM0101, isolated from a hypersaline soil in Inner Mongolia, China.</title>
        <authorList>
            <person name="Yamprayoonswat W."/>
            <person name="Boonvisut S."/>
            <person name="Jumpathong W."/>
            <person name="Sittihan S."/>
            <person name="Ruangsuj P."/>
            <person name="Wanthongcharoen S."/>
            <person name="Thongpramul N."/>
            <person name="Pimmason S."/>
            <person name="Yu B."/>
            <person name="Yasawong M."/>
        </authorList>
    </citation>
    <scope>NUCLEOTIDE SEQUENCE [LARGE SCALE GENOMIC DNA]</scope>
    <source>
        <strain evidence="2 3">IM0101</strain>
    </source>
</reference>
<accession>A0A428N9R3</accession>
<evidence type="ECO:0000313" key="3">
    <source>
        <dbReference type="Proteomes" id="UP000275076"/>
    </source>
</evidence>
<dbReference type="InterPro" id="IPR058355">
    <property type="entry name" value="DUF8042"/>
</dbReference>
<gene>
    <name evidence="2" type="ORF">D7Z54_00660</name>
</gene>
<dbReference type="Proteomes" id="UP000275076">
    <property type="component" value="Unassembled WGS sequence"/>
</dbReference>
<dbReference type="OrthoDB" id="1683192at2"/>
<protein>
    <recommendedName>
        <fullName evidence="1">DUF8042 domain-containing protein</fullName>
    </recommendedName>
</protein>
<dbReference type="EMBL" id="RBVX01000001">
    <property type="protein sequence ID" value="RSL35118.1"/>
    <property type="molecule type" value="Genomic_DNA"/>
</dbReference>
<organism evidence="2 3">
    <name type="scientific">Salibacterium salarium</name>
    <dbReference type="NCBI Taxonomy" id="284579"/>
    <lineage>
        <taxon>Bacteria</taxon>
        <taxon>Bacillati</taxon>
        <taxon>Bacillota</taxon>
        <taxon>Bacilli</taxon>
        <taxon>Bacillales</taxon>
        <taxon>Bacillaceae</taxon>
    </lineage>
</organism>
<proteinExistence type="predicted"/>
<dbReference type="Pfam" id="PF26154">
    <property type="entry name" value="DUF8042"/>
    <property type="match status" value="1"/>
</dbReference>
<dbReference type="AlphaFoldDB" id="A0A428N9R3"/>